<sequence>MDLGIRGRKAIVCGGSAGLGRATAVALAREGVSVVIAARDPERLAKAASDIAAETGAEVRGVVADVTTEAGRAAVLDACPAPDILINNAGGPPPGDFRSWTRDDWLKAIDGNMLSAIFLIQATIDGMIDRRFGRVVNITSHMVKAPAHILGLSNGARAGLTGFVGGLSREVARHNVTLNSVLPGQFDTDRLKSNHARFAQGGDVEAFRDRAKSQIPARRFGEPQEFGDMAAFLCGANAGFITGQNILLDGGQFPGLL</sequence>
<evidence type="ECO:0000313" key="2">
    <source>
        <dbReference type="EMBL" id="MFD1189148.1"/>
    </source>
</evidence>
<evidence type="ECO:0000256" key="1">
    <source>
        <dbReference type="ARBA" id="ARBA00006484"/>
    </source>
</evidence>
<dbReference type="EMBL" id="JBHTLQ010000002">
    <property type="protein sequence ID" value="MFD1189148.1"/>
    <property type="molecule type" value="Genomic_DNA"/>
</dbReference>
<protein>
    <submittedName>
        <fullName evidence="2">SDR family oxidoreductase</fullName>
    </submittedName>
</protein>
<proteinExistence type="inferred from homology"/>
<dbReference type="SUPFAM" id="SSF51735">
    <property type="entry name" value="NAD(P)-binding Rossmann-fold domains"/>
    <property type="match status" value="1"/>
</dbReference>
<evidence type="ECO:0000313" key="3">
    <source>
        <dbReference type="Proteomes" id="UP001597216"/>
    </source>
</evidence>
<dbReference type="InterPro" id="IPR002347">
    <property type="entry name" value="SDR_fam"/>
</dbReference>
<dbReference type="InterPro" id="IPR036291">
    <property type="entry name" value="NAD(P)-bd_dom_sf"/>
</dbReference>
<name>A0ABW3SW43_9CAUL</name>
<organism evidence="2 3">
    <name type="scientific">Phenylobacterium conjunctum</name>
    <dbReference type="NCBI Taxonomy" id="1298959"/>
    <lineage>
        <taxon>Bacteria</taxon>
        <taxon>Pseudomonadati</taxon>
        <taxon>Pseudomonadota</taxon>
        <taxon>Alphaproteobacteria</taxon>
        <taxon>Caulobacterales</taxon>
        <taxon>Caulobacteraceae</taxon>
        <taxon>Phenylobacterium</taxon>
    </lineage>
</organism>
<dbReference type="PANTHER" id="PTHR42879">
    <property type="entry name" value="3-OXOACYL-(ACYL-CARRIER-PROTEIN) REDUCTASE"/>
    <property type="match status" value="1"/>
</dbReference>
<keyword evidence="3" id="KW-1185">Reference proteome</keyword>
<dbReference type="PANTHER" id="PTHR42879:SF6">
    <property type="entry name" value="NADPH-DEPENDENT REDUCTASE BACG"/>
    <property type="match status" value="1"/>
</dbReference>
<accession>A0ABW3SW43</accession>
<comment type="caution">
    <text evidence="2">The sequence shown here is derived from an EMBL/GenBank/DDBJ whole genome shotgun (WGS) entry which is preliminary data.</text>
</comment>
<dbReference type="CDD" id="cd05344">
    <property type="entry name" value="BKR_like_SDR_like"/>
    <property type="match status" value="1"/>
</dbReference>
<dbReference type="InterPro" id="IPR050259">
    <property type="entry name" value="SDR"/>
</dbReference>
<dbReference type="Pfam" id="PF13561">
    <property type="entry name" value="adh_short_C2"/>
    <property type="match status" value="1"/>
</dbReference>
<dbReference type="Proteomes" id="UP001597216">
    <property type="component" value="Unassembled WGS sequence"/>
</dbReference>
<dbReference type="Gene3D" id="3.40.50.720">
    <property type="entry name" value="NAD(P)-binding Rossmann-like Domain"/>
    <property type="match status" value="1"/>
</dbReference>
<dbReference type="PRINTS" id="PR00081">
    <property type="entry name" value="GDHRDH"/>
</dbReference>
<reference evidence="3" key="1">
    <citation type="journal article" date="2019" name="Int. J. Syst. Evol. Microbiol.">
        <title>The Global Catalogue of Microorganisms (GCM) 10K type strain sequencing project: providing services to taxonomists for standard genome sequencing and annotation.</title>
        <authorList>
            <consortium name="The Broad Institute Genomics Platform"/>
            <consortium name="The Broad Institute Genome Sequencing Center for Infectious Disease"/>
            <person name="Wu L."/>
            <person name="Ma J."/>
        </authorList>
    </citation>
    <scope>NUCLEOTIDE SEQUENCE [LARGE SCALE GENOMIC DNA]</scope>
    <source>
        <strain evidence="3">CCUG 55074</strain>
    </source>
</reference>
<dbReference type="RefSeq" id="WP_374345452.1">
    <property type="nucleotide sequence ID" value="NZ_JBHTLQ010000002.1"/>
</dbReference>
<comment type="similarity">
    <text evidence="1">Belongs to the short-chain dehydrogenases/reductases (SDR) family.</text>
</comment>
<gene>
    <name evidence="2" type="ORF">ACFQ27_01030</name>
</gene>